<gene>
    <name evidence="1" type="ORF">SAMN05444407_109168</name>
</gene>
<evidence type="ECO:0000313" key="2">
    <source>
        <dbReference type="Proteomes" id="UP000184069"/>
    </source>
</evidence>
<organism evidence="1 2">
    <name type="scientific">Chryseobacterium contaminans</name>
    <dbReference type="NCBI Taxonomy" id="1423959"/>
    <lineage>
        <taxon>Bacteria</taxon>
        <taxon>Pseudomonadati</taxon>
        <taxon>Bacteroidota</taxon>
        <taxon>Flavobacteriia</taxon>
        <taxon>Flavobacteriales</taxon>
        <taxon>Weeksellaceae</taxon>
        <taxon>Chryseobacterium group</taxon>
        <taxon>Chryseobacterium</taxon>
    </lineage>
</organism>
<sequence>MFTKVLMNKVFYMFTEVLAFTREYLLNEG</sequence>
<protein>
    <submittedName>
        <fullName evidence="1">Uncharacterized protein</fullName>
    </submittedName>
</protein>
<dbReference type="EMBL" id="FRBM01000009">
    <property type="protein sequence ID" value="SHM10947.1"/>
    <property type="molecule type" value="Genomic_DNA"/>
</dbReference>
<accession>A0A1M7G4S1</accession>
<proteinExistence type="predicted"/>
<dbReference type="AlphaFoldDB" id="A0A1M7G4S1"/>
<evidence type="ECO:0000313" key="1">
    <source>
        <dbReference type="EMBL" id="SHM10947.1"/>
    </source>
</evidence>
<dbReference type="Proteomes" id="UP000184069">
    <property type="component" value="Unassembled WGS sequence"/>
</dbReference>
<reference evidence="1 2" key="1">
    <citation type="submission" date="2016-11" db="EMBL/GenBank/DDBJ databases">
        <authorList>
            <person name="Jaros S."/>
            <person name="Januszkiewicz K."/>
            <person name="Wedrychowicz H."/>
        </authorList>
    </citation>
    <scope>NUCLEOTIDE SEQUENCE [LARGE SCALE GENOMIC DNA]</scope>
    <source>
        <strain evidence="1 2">DSM 27621</strain>
    </source>
</reference>
<name>A0A1M7G4S1_9FLAO</name>